<evidence type="ECO:0000313" key="2">
    <source>
        <dbReference type="EMBL" id="RWX29412.1"/>
    </source>
</evidence>
<dbReference type="Proteomes" id="UP000283817">
    <property type="component" value="Unassembled WGS sequence"/>
</dbReference>
<dbReference type="AlphaFoldDB" id="A0A444HYQ3"/>
<sequence length="61" mass="7071">MKAIAIRPYRCVCTECDPLPPIEGLHPETVEATGERRDRQRRSDSPFRRLAERIIPVRKPS</sequence>
<dbReference type="RefSeq" id="WP_128401569.1">
    <property type="nucleotide sequence ID" value="NZ_CP090090.1"/>
</dbReference>
<proteinExistence type="predicted"/>
<organism evidence="2 3">
    <name type="scientific">Rhizobium leguminosarum</name>
    <dbReference type="NCBI Taxonomy" id="384"/>
    <lineage>
        <taxon>Bacteria</taxon>
        <taxon>Pseudomonadati</taxon>
        <taxon>Pseudomonadota</taxon>
        <taxon>Alphaproteobacteria</taxon>
        <taxon>Hyphomicrobiales</taxon>
        <taxon>Rhizobiaceae</taxon>
        <taxon>Rhizobium/Agrobacterium group</taxon>
        <taxon>Rhizobium</taxon>
    </lineage>
</organism>
<gene>
    <name evidence="2" type="ORF">EHI47_16710</name>
</gene>
<dbReference type="EMBL" id="SBHX01000041">
    <property type="protein sequence ID" value="RWX29412.1"/>
    <property type="molecule type" value="Genomic_DNA"/>
</dbReference>
<evidence type="ECO:0000313" key="3">
    <source>
        <dbReference type="Proteomes" id="UP000283817"/>
    </source>
</evidence>
<reference evidence="2 3" key="1">
    <citation type="submission" date="2019-01" db="EMBL/GenBank/DDBJ databases">
        <title>RHIZO-ID as a novel technology for direct rhizobia identification.</title>
        <authorList>
            <person name="De Meyer S.E."/>
        </authorList>
    </citation>
    <scope>NUCLEOTIDE SEQUENCE [LARGE SCALE GENOMIC DNA]</scope>
    <source>
        <strain evidence="2 3">WSM448</strain>
    </source>
</reference>
<evidence type="ECO:0000256" key="1">
    <source>
        <dbReference type="SAM" id="MobiDB-lite"/>
    </source>
</evidence>
<comment type="caution">
    <text evidence="2">The sequence shown here is derived from an EMBL/GenBank/DDBJ whole genome shotgun (WGS) entry which is preliminary data.</text>
</comment>
<accession>A0A444HYQ3</accession>
<name>A0A444HYQ3_RHILE</name>
<feature type="region of interest" description="Disordered" evidence="1">
    <location>
        <begin position="23"/>
        <end position="61"/>
    </location>
</feature>
<protein>
    <submittedName>
        <fullName evidence="2">Uncharacterized protein</fullName>
    </submittedName>
</protein>
<feature type="compositionally biased region" description="Basic and acidic residues" evidence="1">
    <location>
        <begin position="25"/>
        <end position="52"/>
    </location>
</feature>